<dbReference type="STRING" id="880157.AB204_03565"/>
<organism evidence="2 3">
    <name type="scientific">Xenorhabdus khoisanae</name>
    <dbReference type="NCBI Taxonomy" id="880157"/>
    <lineage>
        <taxon>Bacteria</taxon>
        <taxon>Pseudomonadati</taxon>
        <taxon>Pseudomonadota</taxon>
        <taxon>Gammaproteobacteria</taxon>
        <taxon>Enterobacterales</taxon>
        <taxon>Morganellaceae</taxon>
        <taxon>Xenorhabdus</taxon>
    </lineage>
</organism>
<accession>A0A0J5ITD8</accession>
<dbReference type="EMBL" id="LFCV01000020">
    <property type="protein sequence ID" value="KMJ46440.1"/>
    <property type="molecule type" value="Genomic_DNA"/>
</dbReference>
<name>A0A0J5ITD8_9GAMM</name>
<evidence type="ECO:0000313" key="2">
    <source>
        <dbReference type="EMBL" id="KMJ46440.1"/>
    </source>
</evidence>
<keyword evidence="1" id="KW-0812">Transmembrane</keyword>
<evidence type="ECO:0000256" key="1">
    <source>
        <dbReference type="SAM" id="Phobius"/>
    </source>
</evidence>
<proteinExistence type="predicted"/>
<protein>
    <recommendedName>
        <fullName evidence="4">Pilus assembly protein HofO</fullName>
    </recommendedName>
</protein>
<comment type="caution">
    <text evidence="2">The sequence shown here is derived from an EMBL/GenBank/DDBJ whole genome shotgun (WGS) entry which is preliminary data.</text>
</comment>
<evidence type="ECO:0000313" key="3">
    <source>
        <dbReference type="Proteomes" id="UP000036277"/>
    </source>
</evidence>
<sequence>MGNNYLEWFHRPAWLLVLLQQLFTLPLLLGFYFLVWQENQYEIDTLQNNITEQQHSTRLSQQQLTELPPLSDIQQKIQRTTAELGQNNQIPPKHTTVLKRLHSPLIHSGSQLIEWKTHKENNQVFWHIMLSLNYVQFLHFLNEIQQLQPPLLIKHLTITPADDWLTVRMVLSDIPLPEMTQPNRIKPDPVHEEKS</sequence>
<dbReference type="RefSeq" id="WP_047962007.1">
    <property type="nucleotide sequence ID" value="NZ_CAWMBG010000020.1"/>
</dbReference>
<evidence type="ECO:0008006" key="4">
    <source>
        <dbReference type="Google" id="ProtNLM"/>
    </source>
</evidence>
<dbReference type="Proteomes" id="UP000036277">
    <property type="component" value="Unassembled WGS sequence"/>
</dbReference>
<keyword evidence="1" id="KW-1133">Transmembrane helix</keyword>
<dbReference type="PATRIC" id="fig|880157.4.peg.738"/>
<reference evidence="2 3" key="1">
    <citation type="submission" date="2015-06" db="EMBL/GenBank/DDBJ databases">
        <title>Draft Whole-Genome Sequence of the Entomopathogenic Bacterium Xenorhabdus khoisanae.</title>
        <authorList>
            <person name="Naidoo S."/>
            <person name="Featherston J."/>
            <person name="Gray V.M."/>
        </authorList>
    </citation>
    <scope>NUCLEOTIDE SEQUENCE [LARGE SCALE GENOMIC DNA]</scope>
    <source>
        <strain evidence="2 3">MCB</strain>
    </source>
</reference>
<dbReference type="AlphaFoldDB" id="A0A0J5ITD8"/>
<dbReference type="OrthoDB" id="6454695at2"/>
<feature type="transmembrane region" description="Helical" evidence="1">
    <location>
        <begin position="12"/>
        <end position="35"/>
    </location>
</feature>
<gene>
    <name evidence="2" type="ORF">AB204_03565</name>
</gene>
<keyword evidence="3" id="KW-1185">Reference proteome</keyword>
<keyword evidence="1" id="KW-0472">Membrane</keyword>